<organism evidence="2 3">
    <name type="scientific">Stigmatella aurantiaca (strain DW4/3-1)</name>
    <dbReference type="NCBI Taxonomy" id="378806"/>
    <lineage>
        <taxon>Bacteria</taxon>
        <taxon>Pseudomonadati</taxon>
        <taxon>Myxococcota</taxon>
        <taxon>Myxococcia</taxon>
        <taxon>Myxococcales</taxon>
        <taxon>Cystobacterineae</taxon>
        <taxon>Archangiaceae</taxon>
        <taxon>Stigmatella</taxon>
    </lineage>
</organism>
<accession>Q098V7</accession>
<evidence type="ECO:0000313" key="3">
    <source>
        <dbReference type="Proteomes" id="UP000032702"/>
    </source>
</evidence>
<comment type="caution">
    <text evidence="2">The sequence shown here is derived from an EMBL/GenBank/DDBJ whole genome shotgun (WGS) entry which is preliminary data.</text>
</comment>
<dbReference type="Proteomes" id="UP000032702">
    <property type="component" value="Unassembled WGS sequence"/>
</dbReference>
<proteinExistence type="predicted"/>
<evidence type="ECO:0000256" key="1">
    <source>
        <dbReference type="SAM" id="MobiDB-lite"/>
    </source>
</evidence>
<feature type="region of interest" description="Disordered" evidence="1">
    <location>
        <begin position="117"/>
        <end position="147"/>
    </location>
</feature>
<gene>
    <name evidence="2" type="ORF">STIAU_5852</name>
</gene>
<reference evidence="2 3" key="1">
    <citation type="submission" date="2006-04" db="EMBL/GenBank/DDBJ databases">
        <authorList>
            <person name="Nierman W.C."/>
        </authorList>
    </citation>
    <scope>NUCLEOTIDE SEQUENCE [LARGE SCALE GENOMIC DNA]</scope>
    <source>
        <strain evidence="2 3">DW4/3-1</strain>
    </source>
</reference>
<name>Q098V7_STIAD</name>
<sequence length="456" mass="47954">MVPGRLCAQRGPGRLSASVWALLHGVVRGPGSPSPSIHTSRGSQEEPCLSELQGLRGLHGLCDGLGQRGQGVRAAGLVHEARHGLGHLGHGGDGVGHCVQQGAQARAGLAAAVHGGASEAASGGGHGLSRRQATGRVRVHHGPRTHHAELRRQATGRVRVHHGPRTHHAELWGQATGRIRVHHGPRTHHAELRGQATGRVRVHHGPRTHHAERGGGIEPGSGQTCGTLGKPAEHIARGAQAVAQPVGLEVVQPVGLEVVQPVEVRAVQVRPRVGEVAVDIRAGAELRLRVRLGELRLAVDVGAWGELGLRVRLGSAGLQVRLGSAGLEVRNLAAALEEVANTTEFDAHDALRKDERLRGGRSFDGKASLQRACQALWPGKRLSSQGVTRWGEALGAQGGDAAHLGGGERRVTSDERSHQGASVEPQVRGLPETTSYWSSPTPNRAHSARARDPAPR</sequence>
<feature type="compositionally biased region" description="Polar residues" evidence="1">
    <location>
        <begin position="432"/>
        <end position="444"/>
    </location>
</feature>
<dbReference type="AlphaFoldDB" id="Q098V7"/>
<feature type="compositionally biased region" description="Basic and acidic residues" evidence="1">
    <location>
        <begin position="406"/>
        <end position="418"/>
    </location>
</feature>
<dbReference type="EMBL" id="AAMD01000019">
    <property type="protein sequence ID" value="EAU68312.1"/>
    <property type="molecule type" value="Genomic_DNA"/>
</dbReference>
<evidence type="ECO:0000313" key="2">
    <source>
        <dbReference type="EMBL" id="EAU68312.1"/>
    </source>
</evidence>
<feature type="region of interest" description="Disordered" evidence="1">
    <location>
        <begin position="396"/>
        <end position="456"/>
    </location>
</feature>
<protein>
    <submittedName>
        <fullName evidence="2">Uncharacterized protein</fullName>
    </submittedName>
</protein>